<dbReference type="RefSeq" id="WP_264793200.1">
    <property type="nucleotide sequence ID" value="NZ_AP026867.1"/>
</dbReference>
<dbReference type="GO" id="GO:0016747">
    <property type="term" value="F:acyltransferase activity, transferring groups other than amino-acyl groups"/>
    <property type="evidence" value="ECO:0007669"/>
    <property type="project" value="InterPro"/>
</dbReference>
<protein>
    <submittedName>
        <fullName evidence="2">GNAT family N-acetyltransferase</fullName>
    </submittedName>
</protein>
<dbReference type="Pfam" id="PF13302">
    <property type="entry name" value="Acetyltransf_3"/>
    <property type="match status" value="1"/>
</dbReference>
<name>A0A916DSS5_9BACT</name>
<dbReference type="Gene3D" id="3.40.630.30">
    <property type="match status" value="1"/>
</dbReference>
<dbReference type="CDD" id="cd04301">
    <property type="entry name" value="NAT_SF"/>
    <property type="match status" value="1"/>
</dbReference>
<evidence type="ECO:0000313" key="2">
    <source>
        <dbReference type="EMBL" id="BDS12081.1"/>
    </source>
</evidence>
<dbReference type="PROSITE" id="PS51186">
    <property type="entry name" value="GNAT"/>
    <property type="match status" value="1"/>
</dbReference>
<evidence type="ECO:0000259" key="1">
    <source>
        <dbReference type="PROSITE" id="PS51186"/>
    </source>
</evidence>
<dbReference type="EMBL" id="AP026867">
    <property type="protein sequence ID" value="BDS12081.1"/>
    <property type="molecule type" value="Genomic_DNA"/>
</dbReference>
<dbReference type="PANTHER" id="PTHR43792">
    <property type="entry name" value="GNAT FAMILY, PUTATIVE (AFU_ORTHOLOGUE AFUA_3G00765)-RELATED-RELATED"/>
    <property type="match status" value="1"/>
</dbReference>
<dbReference type="KEGG" id="aup:AsAng_0027960"/>
<dbReference type="InterPro" id="IPR051531">
    <property type="entry name" value="N-acetyltransferase"/>
</dbReference>
<dbReference type="SUPFAM" id="SSF55729">
    <property type="entry name" value="Acyl-CoA N-acyltransferases (Nat)"/>
    <property type="match status" value="1"/>
</dbReference>
<gene>
    <name evidence="2" type="ORF">AsAng_0027960</name>
</gene>
<organism evidence="2 3">
    <name type="scientific">Aureispira anguillae</name>
    <dbReference type="NCBI Taxonomy" id="2864201"/>
    <lineage>
        <taxon>Bacteria</taxon>
        <taxon>Pseudomonadati</taxon>
        <taxon>Bacteroidota</taxon>
        <taxon>Saprospiria</taxon>
        <taxon>Saprospirales</taxon>
        <taxon>Saprospiraceae</taxon>
        <taxon>Aureispira</taxon>
    </lineage>
</organism>
<sequence>MIKTLNSTAFNKFPILKSKRLTMRSIEMCDAQEIFDMQTDDLVLRYIAKQKPESLEEVENLIQNISDAYQKQEMLCWAAVIRDGERIIGTCGFNRIEKDNLRAEIGGALSPRYWGVGVAYEAVKQIIDYGLNELGLHTIVAKVDANNRSAIFLLEQLGFVLEGHFKDRMYFEGRFYDMKIYTKFNRK</sequence>
<accession>A0A916DSS5</accession>
<dbReference type="AlphaFoldDB" id="A0A916DSS5"/>
<feature type="domain" description="N-acetyltransferase" evidence="1">
    <location>
        <begin position="21"/>
        <end position="183"/>
    </location>
</feature>
<dbReference type="InterPro" id="IPR016181">
    <property type="entry name" value="Acyl_CoA_acyltransferase"/>
</dbReference>
<keyword evidence="3" id="KW-1185">Reference proteome</keyword>
<dbReference type="InterPro" id="IPR000182">
    <property type="entry name" value="GNAT_dom"/>
</dbReference>
<reference evidence="2" key="1">
    <citation type="submission" date="2022-09" db="EMBL/GenBank/DDBJ databases">
        <title>Aureispira anguillicida sp. nov., isolated from Leptocephalus of Japanese eel Anguilla japonica.</title>
        <authorList>
            <person name="Yuasa K."/>
            <person name="Mekata T."/>
            <person name="Ikunari K."/>
        </authorList>
    </citation>
    <scope>NUCLEOTIDE SEQUENCE</scope>
    <source>
        <strain evidence="2">EL160426</strain>
    </source>
</reference>
<proteinExistence type="predicted"/>
<dbReference type="Proteomes" id="UP001060919">
    <property type="component" value="Chromosome"/>
</dbReference>
<evidence type="ECO:0000313" key="3">
    <source>
        <dbReference type="Proteomes" id="UP001060919"/>
    </source>
</evidence>